<keyword evidence="3" id="KW-0479">Metal-binding</keyword>
<proteinExistence type="predicted"/>
<dbReference type="GO" id="GO:0046872">
    <property type="term" value="F:metal ion binding"/>
    <property type="evidence" value="ECO:0007669"/>
    <property type="project" value="UniProtKB-KW"/>
</dbReference>
<dbReference type="GO" id="GO:0006098">
    <property type="term" value="P:pentose-phosphate shunt"/>
    <property type="evidence" value="ECO:0007669"/>
    <property type="project" value="UniProtKB-UniPathway"/>
</dbReference>
<evidence type="ECO:0000313" key="8">
    <source>
        <dbReference type="EMBL" id="KCZ81180.1"/>
    </source>
</evidence>
<evidence type="ECO:0000256" key="7">
    <source>
        <dbReference type="ARBA" id="ARBA00030599"/>
    </source>
</evidence>
<organism evidence="8 9">
    <name type="scientific">Anncaliia algerae PRA339</name>
    <dbReference type="NCBI Taxonomy" id="1288291"/>
    <lineage>
        <taxon>Eukaryota</taxon>
        <taxon>Fungi</taxon>
        <taxon>Fungi incertae sedis</taxon>
        <taxon>Microsporidia</taxon>
        <taxon>Tubulinosematoidea</taxon>
        <taxon>Tubulinosematidae</taxon>
        <taxon>Anncaliia</taxon>
    </lineage>
</organism>
<evidence type="ECO:0000256" key="3">
    <source>
        <dbReference type="ARBA" id="ARBA00022723"/>
    </source>
</evidence>
<name>A0A059F1X3_9MICR</name>
<evidence type="ECO:0000313" key="9">
    <source>
        <dbReference type="Proteomes" id="UP000030655"/>
    </source>
</evidence>
<gene>
    <name evidence="8" type="ORF">H312_01390</name>
</gene>
<dbReference type="UniPathway" id="UPA00115">
    <property type="reaction ID" value="UER00411"/>
</dbReference>
<keyword evidence="9" id="KW-1185">Reference proteome</keyword>
<dbReference type="VEuPathDB" id="MicrosporidiaDB:H312_01390"/>
<dbReference type="GO" id="GO:0016857">
    <property type="term" value="F:racemase and epimerase activity, acting on carbohydrates and derivatives"/>
    <property type="evidence" value="ECO:0007669"/>
    <property type="project" value="InterPro"/>
</dbReference>
<dbReference type="OrthoDB" id="1927044at2759"/>
<keyword evidence="4" id="KW-0413">Isomerase</keyword>
<dbReference type="PANTHER" id="PTHR11749">
    <property type="entry name" value="RIBULOSE-5-PHOSPHATE-3-EPIMERASE"/>
    <property type="match status" value="1"/>
</dbReference>
<evidence type="ECO:0000256" key="4">
    <source>
        <dbReference type="ARBA" id="ARBA00023235"/>
    </source>
</evidence>
<evidence type="ECO:0000256" key="1">
    <source>
        <dbReference type="ARBA" id="ARBA00005016"/>
    </source>
</evidence>
<dbReference type="InterPro" id="IPR011060">
    <property type="entry name" value="RibuloseP-bd_barrel"/>
</dbReference>
<evidence type="ECO:0000256" key="6">
    <source>
        <dbReference type="ARBA" id="ARBA00029933"/>
    </source>
</evidence>
<accession>A0A059F1X3</accession>
<dbReference type="SUPFAM" id="SSF51366">
    <property type="entry name" value="Ribulose-phoshate binding barrel"/>
    <property type="match status" value="1"/>
</dbReference>
<dbReference type="STRING" id="1288291.A0A059F1X3"/>
<dbReference type="GO" id="GO:0005975">
    <property type="term" value="P:carbohydrate metabolic process"/>
    <property type="evidence" value="ECO:0007669"/>
    <property type="project" value="InterPro"/>
</dbReference>
<reference evidence="9" key="1">
    <citation type="submission" date="2013-02" db="EMBL/GenBank/DDBJ databases">
        <authorList>
            <consortium name="The Broad Institute Genome Sequencing Platform"/>
            <person name="Cuomo C."/>
            <person name="Becnel J."/>
            <person name="Sanscrainte N."/>
            <person name="Walker B."/>
            <person name="Young S.K."/>
            <person name="Zeng Q."/>
            <person name="Gargeya S."/>
            <person name="Fitzgerald M."/>
            <person name="Haas B."/>
            <person name="Abouelleil A."/>
            <person name="Alvarado L."/>
            <person name="Arachchi H.M."/>
            <person name="Berlin A.M."/>
            <person name="Chapman S.B."/>
            <person name="Dewar J."/>
            <person name="Goldberg J."/>
            <person name="Griggs A."/>
            <person name="Gujja S."/>
            <person name="Hansen M."/>
            <person name="Howarth C."/>
            <person name="Imamovic A."/>
            <person name="Larimer J."/>
            <person name="McCowan C."/>
            <person name="Murphy C."/>
            <person name="Neiman D."/>
            <person name="Pearson M."/>
            <person name="Priest M."/>
            <person name="Roberts A."/>
            <person name="Saif S."/>
            <person name="Shea T."/>
            <person name="Sisk P."/>
            <person name="Sykes S."/>
            <person name="Wortman J."/>
            <person name="Nusbaum C."/>
            <person name="Birren B."/>
        </authorList>
    </citation>
    <scope>NUCLEOTIDE SEQUENCE [LARGE SCALE GENOMIC DNA]</scope>
    <source>
        <strain evidence="9">PRA339</strain>
    </source>
</reference>
<dbReference type="HOGENOM" id="CLU_054856_2_2_1"/>
<comment type="pathway">
    <text evidence="1">Carbohydrate degradation; pentose phosphate pathway; D-xylulose 5-phosphate from D-ribulose 5-phosphate (non-oxidative stage): step 1/1.</text>
</comment>
<evidence type="ECO:0000256" key="5">
    <source>
        <dbReference type="ARBA" id="ARBA00023285"/>
    </source>
</evidence>
<keyword evidence="5" id="KW-0170">Cobalt</keyword>
<protein>
    <recommendedName>
        <fullName evidence="2">Ribulose-phosphate 3-epimerase</fullName>
    </recommendedName>
    <alternativeName>
        <fullName evidence="7">Pentose-5-phosphate 3-epimerase</fullName>
    </alternativeName>
    <alternativeName>
        <fullName evidence="6">RPE</fullName>
    </alternativeName>
</protein>
<dbReference type="PROSITE" id="PS01086">
    <property type="entry name" value="RIBUL_P_3_EPIMER_2"/>
    <property type="match status" value="1"/>
</dbReference>
<dbReference type="EMBL" id="KK365148">
    <property type="protein sequence ID" value="KCZ81180.1"/>
    <property type="molecule type" value="Genomic_DNA"/>
</dbReference>
<dbReference type="Pfam" id="PF00834">
    <property type="entry name" value="Ribul_P_3_epim"/>
    <property type="match status" value="1"/>
</dbReference>
<dbReference type="InterPro" id="IPR000056">
    <property type="entry name" value="Ribul_P_3_epim-like"/>
</dbReference>
<evidence type="ECO:0000256" key="2">
    <source>
        <dbReference type="ARBA" id="ARBA00013920"/>
    </source>
</evidence>
<dbReference type="InterPro" id="IPR013785">
    <property type="entry name" value="Aldolase_TIM"/>
</dbReference>
<reference evidence="8 9" key="2">
    <citation type="submission" date="2014-03" db="EMBL/GenBank/DDBJ databases">
        <title>The Genome Sequence of Anncaliia algerae insect isolate PRA339.</title>
        <authorList>
            <consortium name="The Broad Institute Genome Sequencing Platform"/>
            <consortium name="The Broad Institute Genome Sequencing Center for Infectious Disease"/>
            <person name="Cuomo C."/>
            <person name="Becnel J."/>
            <person name="Sanscrainte N."/>
            <person name="Walker B."/>
            <person name="Young S.K."/>
            <person name="Zeng Q."/>
            <person name="Gargeya S."/>
            <person name="Fitzgerald M."/>
            <person name="Haas B."/>
            <person name="Abouelleil A."/>
            <person name="Alvarado L."/>
            <person name="Arachchi H.M."/>
            <person name="Berlin A.M."/>
            <person name="Chapman S.B."/>
            <person name="Dewar J."/>
            <person name="Goldberg J."/>
            <person name="Griggs A."/>
            <person name="Gujja S."/>
            <person name="Hansen M."/>
            <person name="Howarth C."/>
            <person name="Imamovic A."/>
            <person name="Larimer J."/>
            <person name="McCowan C."/>
            <person name="Murphy C."/>
            <person name="Neiman D."/>
            <person name="Pearson M."/>
            <person name="Priest M."/>
            <person name="Roberts A."/>
            <person name="Saif S."/>
            <person name="Shea T."/>
            <person name="Sisk P."/>
            <person name="Sykes S."/>
            <person name="Wortman J."/>
            <person name="Nusbaum C."/>
            <person name="Birren B."/>
        </authorList>
    </citation>
    <scope>NUCLEOTIDE SEQUENCE [LARGE SCALE GENOMIC DNA]</scope>
    <source>
        <strain evidence="8 9">PRA339</strain>
    </source>
</reference>
<dbReference type="Proteomes" id="UP000030655">
    <property type="component" value="Unassembled WGS sequence"/>
</dbReference>
<dbReference type="PROSITE" id="PS01085">
    <property type="entry name" value="RIBUL_P_3_EPIMER_1"/>
    <property type="match status" value="1"/>
</dbReference>
<sequence length="199" mass="22376">MSKIISISILNSDPLRIADTLNSLEDINIKNIHLDIMDTSFVNNISFGIDATNELLNYNFIFDVHLMVGKPKIVADKINLSKIDRLIYHYEISNEEKDKLNFNVKKGVAVNPNTPTKNTNLKEEFVLIMSVEPGLGGQSFIKDTSEKINLPGKIVGVDGGINLETIKYVKEADFFVVGSAFFKSEDKEGFLRKMFDIIE</sequence>
<dbReference type="Gene3D" id="3.20.20.70">
    <property type="entry name" value="Aldolase class I"/>
    <property type="match status" value="1"/>
</dbReference>
<dbReference type="AlphaFoldDB" id="A0A059F1X3"/>